<evidence type="ECO:0000313" key="2">
    <source>
        <dbReference type="EMBL" id="CAP51536.1"/>
    </source>
</evidence>
<dbReference type="AlphaFoldDB" id="B0RSV0"/>
<dbReference type="Pfam" id="PF18734">
    <property type="entry name" value="HEPN_AbiU2"/>
    <property type="match status" value="1"/>
</dbReference>
<proteinExistence type="predicted"/>
<dbReference type="HOGENOM" id="CLU_096124_0_0_6"/>
<feature type="domain" description="HEPN AbiU2-like" evidence="1">
    <location>
        <begin position="3"/>
        <end position="182"/>
    </location>
</feature>
<evidence type="ECO:0000313" key="3">
    <source>
        <dbReference type="Proteomes" id="UP000001188"/>
    </source>
</evidence>
<name>B0RSV0_XANCB</name>
<evidence type="ECO:0000259" key="1">
    <source>
        <dbReference type="Pfam" id="PF18734"/>
    </source>
</evidence>
<dbReference type="InterPro" id="IPR040704">
    <property type="entry name" value="HEPN_AbiU2"/>
</dbReference>
<organism evidence="2 3">
    <name type="scientific">Xanthomonas campestris pv. campestris (strain B100)</name>
    <dbReference type="NCBI Taxonomy" id="509169"/>
    <lineage>
        <taxon>Bacteria</taxon>
        <taxon>Pseudomonadati</taxon>
        <taxon>Pseudomonadota</taxon>
        <taxon>Gammaproteobacteria</taxon>
        <taxon>Lysobacterales</taxon>
        <taxon>Lysobacteraceae</taxon>
        <taxon>Xanthomonas</taxon>
    </lineage>
</organism>
<dbReference type="Proteomes" id="UP000001188">
    <property type="component" value="Chromosome"/>
</dbReference>
<reference evidence="2 3" key="1">
    <citation type="journal article" date="2008" name="J. Biotechnol.">
        <title>The genome of Xanthomonas campestris pv. campestris B100 and its use for the reconstruction of metabolic pathways involved in xanthan biosynthesis.</title>
        <authorList>
            <person name="Vorholter F.J."/>
            <person name="Schneiker S."/>
            <person name="Goesmann A."/>
            <person name="Krause L."/>
            <person name="Bekel T."/>
            <person name="Kaiser O."/>
            <person name="Linke B."/>
            <person name="Patschkowski T."/>
            <person name="Ruckert C."/>
            <person name="Schmid J."/>
            <person name="Sidhu V.K."/>
            <person name="Sieber V."/>
            <person name="Tauch A."/>
            <person name="Watt S.A."/>
            <person name="Weisshaar B."/>
            <person name="Becker A."/>
            <person name="Niehaus K."/>
            <person name="Puhler A."/>
        </authorList>
    </citation>
    <scope>NUCLEOTIDE SEQUENCE [LARGE SCALE GENOMIC DNA]</scope>
    <source>
        <strain evidence="2 3">B100</strain>
    </source>
</reference>
<gene>
    <name evidence="2" type="ORF">XCCB100_2183</name>
</gene>
<sequence>MLWNHLAPLLGQDYIRDLSRLFLDKGGKTGSLTNIWKKLQVPGMREHYRDSYSRMFDELQAAPIEGISEATVEAWRQRDRDANAAQFDEKWAAISQAMADLDVDPLALKIKTFRDKHHAHMEMQPMGMEPKPFDIGSLGLTFSGVFGFGQRCQQLLADLGVLLTHTHWEPDQFSDISAESGKALWMTLAD</sequence>
<protein>
    <recommendedName>
        <fullName evidence="1">HEPN AbiU2-like domain-containing protein</fullName>
    </recommendedName>
</protein>
<dbReference type="EMBL" id="AM920689">
    <property type="protein sequence ID" value="CAP51536.1"/>
    <property type="molecule type" value="Genomic_DNA"/>
</dbReference>
<accession>B0RSV0</accession>
<dbReference type="KEGG" id="xca:xcc-b100_2183"/>